<keyword evidence="1" id="KW-1133">Transmembrane helix</keyword>
<accession>A0A803P207</accession>
<reference evidence="2" key="2">
    <citation type="submission" date="2021-03" db="UniProtKB">
        <authorList>
            <consortium name="EnsemblPlants"/>
        </authorList>
    </citation>
    <scope>IDENTIFICATION</scope>
</reference>
<proteinExistence type="predicted"/>
<protein>
    <submittedName>
        <fullName evidence="2">Uncharacterized protein</fullName>
    </submittedName>
</protein>
<evidence type="ECO:0000313" key="2">
    <source>
        <dbReference type="EnsemblPlants" id="cds.evm.model.02.664"/>
    </source>
</evidence>
<dbReference type="Proteomes" id="UP000596661">
    <property type="component" value="Chromosome 2"/>
</dbReference>
<evidence type="ECO:0000313" key="3">
    <source>
        <dbReference type="Proteomes" id="UP000596661"/>
    </source>
</evidence>
<reference evidence="2" key="1">
    <citation type="submission" date="2018-11" db="EMBL/GenBank/DDBJ databases">
        <authorList>
            <person name="Grassa J C."/>
        </authorList>
    </citation>
    <scope>NUCLEOTIDE SEQUENCE [LARGE SCALE GENOMIC DNA]</scope>
</reference>
<dbReference type="AlphaFoldDB" id="A0A803P207"/>
<evidence type="ECO:0000256" key="1">
    <source>
        <dbReference type="SAM" id="Phobius"/>
    </source>
</evidence>
<keyword evidence="1" id="KW-0472">Membrane</keyword>
<feature type="transmembrane region" description="Helical" evidence="1">
    <location>
        <begin position="12"/>
        <end position="36"/>
    </location>
</feature>
<keyword evidence="1" id="KW-0812">Transmembrane</keyword>
<sequence length="279" mass="31306">MGGGFWEIIKFPLFAFFFARVFVATFASIVFAFGGLARTNHVGRYVGQPSTLKSCPDPAYFPPLAYRAASLSLTKPSSRPKKSTVFWVKFRRMSIYNSLKGSIRYGLAFEHVFHRQLGWRASGVECIHPEHPSFVQGSSKIHSDMRAHSGKHRLSGHLARTCLIILRWNIVVVPRTLGSLISAFTTWVTSATILVGVRLPTTRPALALVGCPPFFFYPWAGHGIDQPCHMIYQARLGHHWLTDGLVWDIVDLSNLEVCPRSIGPEFPLGRKDLFPNRDP</sequence>
<keyword evidence="3" id="KW-1185">Reference proteome</keyword>
<organism evidence="2 3">
    <name type="scientific">Cannabis sativa</name>
    <name type="common">Hemp</name>
    <name type="synonym">Marijuana</name>
    <dbReference type="NCBI Taxonomy" id="3483"/>
    <lineage>
        <taxon>Eukaryota</taxon>
        <taxon>Viridiplantae</taxon>
        <taxon>Streptophyta</taxon>
        <taxon>Embryophyta</taxon>
        <taxon>Tracheophyta</taxon>
        <taxon>Spermatophyta</taxon>
        <taxon>Magnoliopsida</taxon>
        <taxon>eudicotyledons</taxon>
        <taxon>Gunneridae</taxon>
        <taxon>Pentapetalae</taxon>
        <taxon>rosids</taxon>
        <taxon>fabids</taxon>
        <taxon>Rosales</taxon>
        <taxon>Cannabaceae</taxon>
        <taxon>Cannabis</taxon>
    </lineage>
</organism>
<dbReference type="Gramene" id="evm.model.02.664">
    <property type="protein sequence ID" value="cds.evm.model.02.664"/>
    <property type="gene ID" value="evm.TU.02.664"/>
</dbReference>
<name>A0A803P207_CANSA</name>
<dbReference type="EnsemblPlants" id="evm.model.02.664">
    <property type="protein sequence ID" value="cds.evm.model.02.664"/>
    <property type="gene ID" value="evm.TU.02.664"/>
</dbReference>
<dbReference type="EMBL" id="UZAU01000128">
    <property type="status" value="NOT_ANNOTATED_CDS"/>
    <property type="molecule type" value="Genomic_DNA"/>
</dbReference>